<gene>
    <name evidence="2" type="ORF">Fot_14574</name>
</gene>
<evidence type="ECO:0000313" key="3">
    <source>
        <dbReference type="Proteomes" id="UP001604277"/>
    </source>
</evidence>
<reference evidence="3" key="1">
    <citation type="submission" date="2024-07" db="EMBL/GenBank/DDBJ databases">
        <title>Two chromosome-level genome assemblies of Korean endemic species Abeliophyllum distichum and Forsythia ovata (Oleaceae).</title>
        <authorList>
            <person name="Jang H."/>
        </authorList>
    </citation>
    <scope>NUCLEOTIDE SEQUENCE [LARGE SCALE GENOMIC DNA]</scope>
</reference>
<dbReference type="PANTHER" id="PTHR48429">
    <property type="entry name" value="AGENET DOMAIN-CONTAINING PROTEIN"/>
    <property type="match status" value="1"/>
</dbReference>
<dbReference type="AlphaFoldDB" id="A0ABD1W6P9"/>
<evidence type="ECO:0000259" key="1">
    <source>
        <dbReference type="Pfam" id="PF05641"/>
    </source>
</evidence>
<dbReference type="EMBL" id="JBFOLJ010000004">
    <property type="protein sequence ID" value="KAL2545341.1"/>
    <property type="molecule type" value="Genomic_DNA"/>
</dbReference>
<dbReference type="Pfam" id="PF05641">
    <property type="entry name" value="Agenet"/>
    <property type="match status" value="1"/>
</dbReference>
<accession>A0ABD1W6P9</accession>
<comment type="caution">
    <text evidence="2">The sequence shown here is derived from an EMBL/GenBank/DDBJ whole genome shotgun (WGS) entry which is preliminary data.</text>
</comment>
<dbReference type="PANTHER" id="PTHR48429:SF1">
    <property type="entry name" value="AGENET DOMAIN-CONTAINING PROTEIN"/>
    <property type="match status" value="1"/>
</dbReference>
<evidence type="ECO:0000313" key="2">
    <source>
        <dbReference type="EMBL" id="KAL2545341.1"/>
    </source>
</evidence>
<sequence>MVLLDQISNQDLSLSYDAYDSYDSTASLKEGSLIEVLKNHDNLKGAWFSANVLSLKDREALVCYTTLQSDDSRALANGCTLYGDMLDVKVDSKVCIVMEQMLRLLHDCAHGGC</sequence>
<name>A0ABD1W6P9_9LAMI</name>
<feature type="domain" description="Agenet-like" evidence="1">
    <location>
        <begin position="31"/>
        <end position="72"/>
    </location>
</feature>
<protein>
    <recommendedName>
        <fullName evidence="1">Agenet-like domain-containing protein</fullName>
    </recommendedName>
</protein>
<keyword evidence="3" id="KW-1185">Reference proteome</keyword>
<dbReference type="InterPro" id="IPR055274">
    <property type="entry name" value="SWO1"/>
</dbReference>
<organism evidence="2 3">
    <name type="scientific">Forsythia ovata</name>
    <dbReference type="NCBI Taxonomy" id="205694"/>
    <lineage>
        <taxon>Eukaryota</taxon>
        <taxon>Viridiplantae</taxon>
        <taxon>Streptophyta</taxon>
        <taxon>Embryophyta</taxon>
        <taxon>Tracheophyta</taxon>
        <taxon>Spermatophyta</taxon>
        <taxon>Magnoliopsida</taxon>
        <taxon>eudicotyledons</taxon>
        <taxon>Gunneridae</taxon>
        <taxon>Pentapetalae</taxon>
        <taxon>asterids</taxon>
        <taxon>lamiids</taxon>
        <taxon>Lamiales</taxon>
        <taxon>Oleaceae</taxon>
        <taxon>Forsythieae</taxon>
        <taxon>Forsythia</taxon>
    </lineage>
</organism>
<proteinExistence type="predicted"/>
<dbReference type="InterPro" id="IPR008395">
    <property type="entry name" value="Agenet-like_dom"/>
</dbReference>
<dbReference type="Proteomes" id="UP001604277">
    <property type="component" value="Unassembled WGS sequence"/>
</dbReference>